<accession>A0A6V8LYX7</accession>
<evidence type="ECO:0000313" key="1">
    <source>
        <dbReference type="EMBL" id="GFK95438.1"/>
    </source>
</evidence>
<organism evidence="1 2">
    <name type="scientific">Fundidesulfovibrio magnetotacticus</name>
    <dbReference type="NCBI Taxonomy" id="2730080"/>
    <lineage>
        <taxon>Bacteria</taxon>
        <taxon>Pseudomonadati</taxon>
        <taxon>Thermodesulfobacteriota</taxon>
        <taxon>Desulfovibrionia</taxon>
        <taxon>Desulfovibrionales</taxon>
        <taxon>Desulfovibrionaceae</taxon>
        <taxon>Fundidesulfovibrio</taxon>
    </lineage>
</organism>
<keyword evidence="2" id="KW-1185">Reference proteome</keyword>
<dbReference type="RefSeq" id="WP_173086446.1">
    <property type="nucleotide sequence ID" value="NZ_BLTE01000017.1"/>
</dbReference>
<proteinExistence type="predicted"/>
<gene>
    <name evidence="1" type="ORF">NNJEOMEG_03301</name>
</gene>
<name>A0A6V8LYX7_9BACT</name>
<protein>
    <submittedName>
        <fullName evidence="1">Uncharacterized protein</fullName>
    </submittedName>
</protein>
<dbReference type="EMBL" id="BLTE01000017">
    <property type="protein sequence ID" value="GFK95438.1"/>
    <property type="molecule type" value="Genomic_DNA"/>
</dbReference>
<reference evidence="1 2" key="2">
    <citation type="submission" date="2020-05" db="EMBL/GenBank/DDBJ databases">
        <title>Draft genome sequence of Desulfovibrio sp. strainFSS-1.</title>
        <authorList>
            <person name="Shimoshige H."/>
            <person name="Kobayashi H."/>
            <person name="Maekawa T."/>
        </authorList>
    </citation>
    <scope>NUCLEOTIDE SEQUENCE [LARGE SCALE GENOMIC DNA]</scope>
    <source>
        <strain evidence="1 2">SIID29052-01</strain>
    </source>
</reference>
<evidence type="ECO:0000313" key="2">
    <source>
        <dbReference type="Proteomes" id="UP000494245"/>
    </source>
</evidence>
<sequence>MALKNYALNSVAVSQETDLVVPAADKEFESAGLIICNNEATNVAAILVRLTTSANASKGMIWRGTLAAGEPFFVDSKVVIAASASPDKVRVISDQANVSFIFSGDES</sequence>
<dbReference type="AlphaFoldDB" id="A0A6V8LYX7"/>
<comment type="caution">
    <text evidence="1">The sequence shown here is derived from an EMBL/GenBank/DDBJ whole genome shotgun (WGS) entry which is preliminary data.</text>
</comment>
<dbReference type="Proteomes" id="UP000494245">
    <property type="component" value="Unassembled WGS sequence"/>
</dbReference>
<reference evidence="1 2" key="1">
    <citation type="submission" date="2020-04" db="EMBL/GenBank/DDBJ databases">
        <authorList>
            <consortium name="Desulfovibrio sp. FSS-1 genome sequencing consortium"/>
            <person name="Shimoshige H."/>
            <person name="Kobayashi H."/>
            <person name="Maekawa T."/>
        </authorList>
    </citation>
    <scope>NUCLEOTIDE SEQUENCE [LARGE SCALE GENOMIC DNA]</scope>
    <source>
        <strain evidence="1 2">SIID29052-01</strain>
    </source>
</reference>